<evidence type="ECO:0000256" key="1">
    <source>
        <dbReference type="SAM" id="MobiDB-lite"/>
    </source>
</evidence>
<accession>A0ABU3W2S4</accession>
<keyword evidence="3" id="KW-1185">Reference proteome</keyword>
<organism evidence="2 3">
    <name type="scientific">Marinobacter xestospongiae</name>
    <dbReference type="NCBI Taxonomy" id="994319"/>
    <lineage>
        <taxon>Bacteria</taxon>
        <taxon>Pseudomonadati</taxon>
        <taxon>Pseudomonadota</taxon>
        <taxon>Gammaproteobacteria</taxon>
        <taxon>Pseudomonadales</taxon>
        <taxon>Marinobacteraceae</taxon>
        <taxon>Marinobacter</taxon>
    </lineage>
</organism>
<sequence length="799" mass="88205">MTQDRKVVSLKSQGLVDRFSLPPVLVRLRDVSGLRLRSVLSDFFDSADDVLFGMAEKAGSNQDQTAYFDAMRELRLRRKNMTSSMLQWVSQAFNELGTFDPVPNSSGLDQVDQDSLSLLDHDDMEQKLAIDGLITKLRNRHEQAVQLLAARVAHLVPNIDLKDRQMPLSPEVLCTGLAEACGDLEIDIRAKLIVLKLFDQLLISKLDELYREANELLVVQGILPELTDTDARLRRAGRPAKQGRRAPPPPSARGAVPPPAAPTDDQQSLISSGHSSATFSELSELLREGGLVTGQASAADSRPLDTQALMGMLAQLQPPMIVDDNEPVTSLSDQLQSLIRPDSGPAYSLRQVDSDVINLVSMLFDFILEDHQLPSPIKSLLGRLQIPVLKVALTDQSFFNRGGHPARKLLNELAMAGIGWVEKSPGQRDPLRDKIESVVDQLAETSLEQPDELESLLDDFSRFMDLDRRRRALIEQRLRDAEEGRAIQERARQTVDQLLADTLSGRELPQPVVDLLQQPWCKYLQWLVLREGSESEAWHRAVTLTRQLVWSVDPEPIDDNTRSELLATIPTIVDGLRDGLQTISWDPFATDNAVRDLELAHVDVFQRLVTQPEAPVVESEPEAPVAAEPEPEVEAPEAEAAEPDVAIEAADAVVDLLDDVPLIEDDVSDANEVAEADVPEVVASAEPVAEASPAVAAATGSAEPAIAEEWLAKADHLPVGSWVELLSQDNRIRCKLAAYIKVTGKFIFVNRNGAKVAELQREELARALASKEITMLDDGLIFDRALESIIDNLRTNRRD</sequence>
<evidence type="ECO:0000313" key="3">
    <source>
        <dbReference type="Proteomes" id="UP001269819"/>
    </source>
</evidence>
<dbReference type="RefSeq" id="WP_316974865.1">
    <property type="nucleotide sequence ID" value="NZ_JAWIIJ010000014.1"/>
</dbReference>
<feature type="compositionally biased region" description="Low complexity" evidence="1">
    <location>
        <begin position="613"/>
        <end position="628"/>
    </location>
</feature>
<evidence type="ECO:0000313" key="2">
    <source>
        <dbReference type="EMBL" id="MDV2080462.1"/>
    </source>
</evidence>
<feature type="compositionally biased region" description="Pro residues" evidence="1">
    <location>
        <begin position="246"/>
        <end position="261"/>
    </location>
</feature>
<gene>
    <name evidence="2" type="ORF">RYS15_17380</name>
</gene>
<dbReference type="Proteomes" id="UP001269819">
    <property type="component" value="Unassembled WGS sequence"/>
</dbReference>
<dbReference type="InterPro" id="IPR012434">
    <property type="entry name" value="DUF1631"/>
</dbReference>
<feature type="compositionally biased region" description="Basic residues" evidence="1">
    <location>
        <begin position="234"/>
        <end position="244"/>
    </location>
</feature>
<feature type="region of interest" description="Disordered" evidence="1">
    <location>
        <begin position="230"/>
        <end position="273"/>
    </location>
</feature>
<dbReference type="Pfam" id="PF07793">
    <property type="entry name" value="DUF1631"/>
    <property type="match status" value="1"/>
</dbReference>
<proteinExistence type="predicted"/>
<feature type="region of interest" description="Disordered" evidence="1">
    <location>
        <begin position="613"/>
        <end position="640"/>
    </location>
</feature>
<reference evidence="2 3" key="1">
    <citation type="submission" date="2023-10" db="EMBL/GenBank/DDBJ databases">
        <title>Characteristics and mechanism of a salt-tolerant marine origin heterotrophic nitrifying- aerobic denitrifying bacteria Marinobacter xestospongiae HN1.</title>
        <authorList>
            <person name="Qi R."/>
        </authorList>
    </citation>
    <scope>NUCLEOTIDE SEQUENCE [LARGE SCALE GENOMIC DNA]</scope>
    <source>
        <strain evidence="2 3">HN1</strain>
    </source>
</reference>
<feature type="compositionally biased region" description="Acidic residues" evidence="1">
    <location>
        <begin position="629"/>
        <end position="640"/>
    </location>
</feature>
<comment type="caution">
    <text evidence="2">The sequence shown here is derived from an EMBL/GenBank/DDBJ whole genome shotgun (WGS) entry which is preliminary data.</text>
</comment>
<protein>
    <submittedName>
        <fullName evidence="2">DUF1631 domain-containing protein</fullName>
    </submittedName>
</protein>
<name>A0ABU3W2S4_9GAMM</name>
<dbReference type="EMBL" id="JAWIIJ010000014">
    <property type="protein sequence ID" value="MDV2080462.1"/>
    <property type="molecule type" value="Genomic_DNA"/>
</dbReference>
<feature type="compositionally biased region" description="Polar residues" evidence="1">
    <location>
        <begin position="264"/>
        <end position="273"/>
    </location>
</feature>